<protein>
    <submittedName>
        <fullName evidence="1">Uncharacterized protein</fullName>
    </submittedName>
</protein>
<organism evidence="1 2">
    <name type="scientific">Candidatus Nitrospira nitrosa</name>
    <dbReference type="NCBI Taxonomy" id="1742972"/>
    <lineage>
        <taxon>Bacteria</taxon>
        <taxon>Pseudomonadati</taxon>
        <taxon>Nitrospirota</taxon>
        <taxon>Nitrospiria</taxon>
        <taxon>Nitrospirales</taxon>
        <taxon>Nitrospiraceae</taxon>
        <taxon>Nitrospira</taxon>
    </lineage>
</organism>
<evidence type="ECO:0000313" key="2">
    <source>
        <dbReference type="Proteomes" id="UP000199032"/>
    </source>
</evidence>
<evidence type="ECO:0000313" key="1">
    <source>
        <dbReference type="EMBL" id="CUS39295.1"/>
    </source>
</evidence>
<keyword evidence="2" id="KW-1185">Reference proteome</keyword>
<dbReference type="AlphaFoldDB" id="A0A0S4LPU9"/>
<name>A0A0S4LPU9_9BACT</name>
<dbReference type="EMBL" id="CZQA01000013">
    <property type="protein sequence ID" value="CUS39295.1"/>
    <property type="molecule type" value="Genomic_DNA"/>
</dbReference>
<proteinExistence type="predicted"/>
<dbReference type="Proteomes" id="UP000199032">
    <property type="component" value="Unassembled WGS sequence"/>
</dbReference>
<dbReference type="RefSeq" id="WP_090751164.1">
    <property type="nucleotide sequence ID" value="NZ_CZQA01000013.1"/>
</dbReference>
<sequence>MHPRLHDASSINRLERVLLDTLFFEATKEAVDDPVLLRRGLCDELLLQPIVPTGVSLWLLLLQPPAVQ</sequence>
<reference evidence="1 2" key="1">
    <citation type="submission" date="2015-10" db="EMBL/GenBank/DDBJ databases">
        <authorList>
            <person name="Gilbert D.G."/>
        </authorList>
    </citation>
    <scope>NUCLEOTIDE SEQUENCE [LARGE SCALE GENOMIC DNA]</scope>
    <source>
        <strain evidence="1">COMA1</strain>
    </source>
</reference>
<accession>A0A0S4LPU9</accession>
<gene>
    <name evidence="1" type="ORF">COMA1_70135</name>
</gene>